<protein>
    <submittedName>
        <fullName evidence="2">Protein, containing LuxR family transcriptional regulator HTH domain</fullName>
    </submittedName>
</protein>
<sequence length="252" mass="30129">MDISEMFWTSSVDDIKRGYVYDKKKELYICLICGKTYENGVIYKRAENLYDANKYMQIHIKNNHKSVFDYLINMSKAYTGITDMQKQFLMLYESGLSDKEIAEKMMTSNSTVRNYRFKLKEKEKQAKVFMAIMDIMEENRNKGDEDKLVGIHKSVTMSDDRFSITEEEERNIIKNCFDKNNHLKDFPAKEKKKIIVLKHILKNFKNEEQYTEKQVNLIIKRIYDDYATVRRALIEYGFMDRRDDCSAYWVKN</sequence>
<accession>Q97LV9</accession>
<dbReference type="PIR" id="F96954">
    <property type="entry name" value="F96954"/>
</dbReference>
<dbReference type="Proteomes" id="UP000000814">
    <property type="component" value="Chromosome"/>
</dbReference>
<keyword evidence="3" id="KW-1185">Reference proteome</keyword>
<dbReference type="Gene3D" id="1.10.10.10">
    <property type="entry name" value="Winged helix-like DNA-binding domain superfamily/Winged helix DNA-binding domain"/>
    <property type="match status" value="1"/>
</dbReference>
<dbReference type="OrthoDB" id="9789954at2"/>
<dbReference type="GeneID" id="44996954"/>
<dbReference type="InterPro" id="IPR036388">
    <property type="entry name" value="WH-like_DNA-bd_sf"/>
</dbReference>
<reference evidence="2 3" key="1">
    <citation type="journal article" date="2001" name="J. Bacteriol.">
        <title>Genome sequence and comparative analysis of the solvent-producing bacterium Clostridium acetobutylicum.</title>
        <authorList>
            <person name="Nolling J."/>
            <person name="Breton G."/>
            <person name="Omelchenko M.V."/>
            <person name="Makarova K.S."/>
            <person name="Zeng Q."/>
            <person name="Gibson R."/>
            <person name="Lee H.M."/>
            <person name="Dubois J."/>
            <person name="Qiu D."/>
            <person name="Hitti J."/>
            <person name="Wolf Y.I."/>
            <person name="Tatusov R.L."/>
            <person name="Sabathe F."/>
            <person name="Doucette-Stamm L."/>
            <person name="Soucaille P."/>
            <person name="Daly M.J."/>
            <person name="Bennett G.N."/>
            <person name="Koonin E.V."/>
            <person name="Smith D.R."/>
        </authorList>
    </citation>
    <scope>NUCLEOTIDE SEQUENCE [LARGE SCALE GENOMIC DNA]</scope>
    <source>
        <strain evidence="3">ATCC 824 / DSM 792 / JCM 1419 / LMG 5710 / VKM B-1787</strain>
    </source>
</reference>
<organism evidence="2 3">
    <name type="scientific">Clostridium acetobutylicum (strain ATCC 824 / DSM 792 / JCM 1419 / IAM 19013 / LMG 5710 / NBRC 13948 / NRRL B-527 / VKM B-1787 / 2291 / W)</name>
    <dbReference type="NCBI Taxonomy" id="272562"/>
    <lineage>
        <taxon>Bacteria</taxon>
        <taxon>Bacillati</taxon>
        <taxon>Bacillota</taxon>
        <taxon>Clostridia</taxon>
        <taxon>Eubacteriales</taxon>
        <taxon>Clostridiaceae</taxon>
        <taxon>Clostridium</taxon>
    </lineage>
</organism>
<dbReference type="GO" id="GO:0003677">
    <property type="term" value="F:DNA binding"/>
    <property type="evidence" value="ECO:0007669"/>
    <property type="project" value="InterPro"/>
</dbReference>
<dbReference type="KEGG" id="cac:CA_C0445"/>
<dbReference type="AlphaFoldDB" id="Q97LV9"/>
<dbReference type="PATRIC" id="fig|272562.8.peg.643"/>
<dbReference type="STRING" id="272562.CA_C0445"/>
<dbReference type="Pfam" id="PF09860">
    <property type="entry name" value="DUF2087"/>
    <property type="match status" value="1"/>
</dbReference>
<dbReference type="eggNOG" id="COG2771">
    <property type="taxonomic scope" value="Bacteria"/>
</dbReference>
<gene>
    <name evidence="2" type="ordered locus">CA_C0445</name>
</gene>
<dbReference type="GO" id="GO:0006355">
    <property type="term" value="P:regulation of DNA-templated transcription"/>
    <property type="evidence" value="ECO:0007669"/>
    <property type="project" value="InterPro"/>
</dbReference>
<evidence type="ECO:0000313" key="3">
    <source>
        <dbReference type="Proteomes" id="UP000000814"/>
    </source>
</evidence>
<proteinExistence type="predicted"/>
<dbReference type="InterPro" id="IPR016032">
    <property type="entry name" value="Sig_transdc_resp-reg_C-effctor"/>
</dbReference>
<evidence type="ECO:0000259" key="1">
    <source>
        <dbReference type="Pfam" id="PF09860"/>
    </source>
</evidence>
<dbReference type="RefSeq" id="WP_010963767.1">
    <property type="nucleotide sequence ID" value="NC_003030.1"/>
</dbReference>
<feature type="domain" description="DUF2087" evidence="1">
    <location>
        <begin position="182"/>
        <end position="250"/>
    </location>
</feature>
<dbReference type="InterPro" id="IPR018656">
    <property type="entry name" value="DUF2087"/>
</dbReference>
<dbReference type="HOGENOM" id="CLU_096125_0_0_9"/>
<dbReference type="SUPFAM" id="SSF46894">
    <property type="entry name" value="C-terminal effector domain of the bipartite response regulators"/>
    <property type="match status" value="1"/>
</dbReference>
<dbReference type="eggNOG" id="COG3860">
    <property type="taxonomic scope" value="Bacteria"/>
</dbReference>
<dbReference type="EMBL" id="AE001437">
    <property type="protein sequence ID" value="AAK78425.1"/>
    <property type="molecule type" value="Genomic_DNA"/>
</dbReference>
<name>Q97LV9_CLOAB</name>
<evidence type="ECO:0000313" key="2">
    <source>
        <dbReference type="EMBL" id="AAK78425.1"/>
    </source>
</evidence>